<name>A0AAV1S4C3_9ROSI</name>
<proteinExistence type="predicted"/>
<protein>
    <submittedName>
        <fullName evidence="1">Uncharacterized protein</fullName>
    </submittedName>
</protein>
<dbReference type="EMBL" id="CAWUPB010001164">
    <property type="protein sequence ID" value="CAK7344662.1"/>
    <property type="molecule type" value="Genomic_DNA"/>
</dbReference>
<evidence type="ECO:0000313" key="2">
    <source>
        <dbReference type="Proteomes" id="UP001314170"/>
    </source>
</evidence>
<gene>
    <name evidence="1" type="ORF">DCAF_LOCUS17894</name>
</gene>
<accession>A0AAV1S4C3</accession>
<dbReference type="AlphaFoldDB" id="A0AAV1S4C3"/>
<keyword evidence="2" id="KW-1185">Reference proteome</keyword>
<comment type="caution">
    <text evidence="1">The sequence shown here is derived from an EMBL/GenBank/DDBJ whole genome shotgun (WGS) entry which is preliminary data.</text>
</comment>
<dbReference type="Proteomes" id="UP001314170">
    <property type="component" value="Unassembled WGS sequence"/>
</dbReference>
<evidence type="ECO:0000313" key="1">
    <source>
        <dbReference type="EMBL" id="CAK7344662.1"/>
    </source>
</evidence>
<organism evidence="1 2">
    <name type="scientific">Dovyalis caffra</name>
    <dbReference type="NCBI Taxonomy" id="77055"/>
    <lineage>
        <taxon>Eukaryota</taxon>
        <taxon>Viridiplantae</taxon>
        <taxon>Streptophyta</taxon>
        <taxon>Embryophyta</taxon>
        <taxon>Tracheophyta</taxon>
        <taxon>Spermatophyta</taxon>
        <taxon>Magnoliopsida</taxon>
        <taxon>eudicotyledons</taxon>
        <taxon>Gunneridae</taxon>
        <taxon>Pentapetalae</taxon>
        <taxon>rosids</taxon>
        <taxon>fabids</taxon>
        <taxon>Malpighiales</taxon>
        <taxon>Salicaceae</taxon>
        <taxon>Flacourtieae</taxon>
        <taxon>Dovyalis</taxon>
    </lineage>
</organism>
<sequence length="92" mass="10157">MLAEVRASTHVSEAWSCGQDELELLHGGEVRLSNNRCMLKLQKREGWLARGLSEGEGRREGCEVGVSGAIRVGILQDLNKVRIPYKLSSSFS</sequence>
<reference evidence="1 2" key="1">
    <citation type="submission" date="2024-01" db="EMBL/GenBank/DDBJ databases">
        <authorList>
            <person name="Waweru B."/>
        </authorList>
    </citation>
    <scope>NUCLEOTIDE SEQUENCE [LARGE SCALE GENOMIC DNA]</scope>
</reference>